<name>A0A934IPE3_9HYPH</name>
<evidence type="ECO:0000259" key="4">
    <source>
        <dbReference type="PROSITE" id="PS50949"/>
    </source>
</evidence>
<keyword evidence="6" id="KW-1185">Reference proteome</keyword>
<dbReference type="Gene3D" id="1.10.10.10">
    <property type="entry name" value="Winged helix-like DNA-binding domain superfamily/Winged helix DNA-binding domain"/>
    <property type="match status" value="1"/>
</dbReference>
<protein>
    <submittedName>
        <fullName evidence="5">GntR family transcriptional regulator</fullName>
    </submittedName>
</protein>
<dbReference type="Gene3D" id="3.40.1410.10">
    <property type="entry name" value="Chorismate lyase-like"/>
    <property type="match status" value="1"/>
</dbReference>
<dbReference type="Pfam" id="PF07702">
    <property type="entry name" value="UTRA"/>
    <property type="match status" value="1"/>
</dbReference>
<gene>
    <name evidence="5" type="ORF">JCR33_11405</name>
</gene>
<comment type="caution">
    <text evidence="5">The sequence shown here is derived from an EMBL/GenBank/DDBJ whole genome shotgun (WGS) entry which is preliminary data.</text>
</comment>
<dbReference type="AlphaFoldDB" id="A0A934IPE3"/>
<keyword evidence="3" id="KW-0804">Transcription</keyword>
<dbReference type="PANTHER" id="PTHR44846">
    <property type="entry name" value="MANNOSYL-D-GLYCERATE TRANSPORT/METABOLISM SYSTEM REPRESSOR MNGR-RELATED"/>
    <property type="match status" value="1"/>
</dbReference>
<accession>A0A934IPE3</accession>
<dbReference type="PRINTS" id="PR00035">
    <property type="entry name" value="HTHGNTR"/>
</dbReference>
<dbReference type="SUPFAM" id="SSF46785">
    <property type="entry name" value="Winged helix' DNA-binding domain"/>
    <property type="match status" value="1"/>
</dbReference>
<dbReference type="InterPro" id="IPR036390">
    <property type="entry name" value="WH_DNA-bd_sf"/>
</dbReference>
<dbReference type="Proteomes" id="UP000609531">
    <property type="component" value="Unassembled WGS sequence"/>
</dbReference>
<dbReference type="PANTHER" id="PTHR44846:SF1">
    <property type="entry name" value="MANNOSYL-D-GLYCERATE TRANSPORT_METABOLISM SYSTEM REPRESSOR MNGR-RELATED"/>
    <property type="match status" value="1"/>
</dbReference>
<keyword evidence="2" id="KW-0238">DNA-binding</keyword>
<feature type="domain" description="HTH gntR-type" evidence="4">
    <location>
        <begin position="20"/>
        <end position="88"/>
    </location>
</feature>
<dbReference type="InterPro" id="IPR011663">
    <property type="entry name" value="UTRA"/>
</dbReference>
<dbReference type="InterPro" id="IPR036388">
    <property type="entry name" value="WH-like_DNA-bd_sf"/>
</dbReference>
<dbReference type="GO" id="GO:0003700">
    <property type="term" value="F:DNA-binding transcription factor activity"/>
    <property type="evidence" value="ECO:0007669"/>
    <property type="project" value="InterPro"/>
</dbReference>
<dbReference type="InterPro" id="IPR050679">
    <property type="entry name" value="Bact_HTH_transcr_reg"/>
</dbReference>
<evidence type="ECO:0000256" key="1">
    <source>
        <dbReference type="ARBA" id="ARBA00023015"/>
    </source>
</evidence>
<dbReference type="SMART" id="SM00866">
    <property type="entry name" value="UTRA"/>
    <property type="match status" value="1"/>
</dbReference>
<dbReference type="GO" id="GO:0045892">
    <property type="term" value="P:negative regulation of DNA-templated transcription"/>
    <property type="evidence" value="ECO:0007669"/>
    <property type="project" value="TreeGrafter"/>
</dbReference>
<evidence type="ECO:0000256" key="2">
    <source>
        <dbReference type="ARBA" id="ARBA00023125"/>
    </source>
</evidence>
<dbReference type="EMBL" id="JAEKJA010000007">
    <property type="protein sequence ID" value="MBJ3776300.1"/>
    <property type="molecule type" value="Genomic_DNA"/>
</dbReference>
<dbReference type="InterPro" id="IPR028978">
    <property type="entry name" value="Chorismate_lyase_/UTRA_dom_sf"/>
</dbReference>
<dbReference type="CDD" id="cd07377">
    <property type="entry name" value="WHTH_GntR"/>
    <property type="match status" value="1"/>
</dbReference>
<dbReference type="Pfam" id="PF00392">
    <property type="entry name" value="GntR"/>
    <property type="match status" value="1"/>
</dbReference>
<evidence type="ECO:0000313" key="5">
    <source>
        <dbReference type="EMBL" id="MBJ3776300.1"/>
    </source>
</evidence>
<dbReference type="InterPro" id="IPR000524">
    <property type="entry name" value="Tscrpt_reg_HTH_GntR"/>
</dbReference>
<sequence length="275" mass="29435">MKPPPARGHGEAGVSAASRSPLYHQIYLIYRDEILAGSHKAGDRLPSEHELARLYGVSRITAKRALSELADAGLVRRHRGRGTTVAYERPDPPLRASAANWLRSLAAMGRDTTVEVLEFSYGAANGEEADALALQEGAEVQRSLRRRSHAGEPFSLLATVLPAAIGRTFDEATLETTPLIALMRAAGVGIGEARQAISATLANQATAAHLGIDVGAPLLKVQRVVHATSGAPVEYLTALYRPDRYQLDMVLTTDERLTDVAPLDPTDPFAASTES</sequence>
<dbReference type="PROSITE" id="PS50949">
    <property type="entry name" value="HTH_GNTR"/>
    <property type="match status" value="1"/>
</dbReference>
<dbReference type="SUPFAM" id="SSF64288">
    <property type="entry name" value="Chorismate lyase-like"/>
    <property type="match status" value="1"/>
</dbReference>
<dbReference type="SMART" id="SM00345">
    <property type="entry name" value="HTH_GNTR"/>
    <property type="match status" value="1"/>
</dbReference>
<keyword evidence="1" id="KW-0805">Transcription regulation</keyword>
<organism evidence="5 6">
    <name type="scientific">Acuticoccus mangrovi</name>
    <dbReference type="NCBI Taxonomy" id="2796142"/>
    <lineage>
        <taxon>Bacteria</taxon>
        <taxon>Pseudomonadati</taxon>
        <taxon>Pseudomonadota</taxon>
        <taxon>Alphaproteobacteria</taxon>
        <taxon>Hyphomicrobiales</taxon>
        <taxon>Amorphaceae</taxon>
        <taxon>Acuticoccus</taxon>
    </lineage>
</organism>
<reference evidence="5" key="1">
    <citation type="submission" date="2020-12" db="EMBL/GenBank/DDBJ databases">
        <title>Bacterial taxonomy.</title>
        <authorList>
            <person name="Pan X."/>
        </authorList>
    </citation>
    <scope>NUCLEOTIDE SEQUENCE</scope>
    <source>
        <strain evidence="5">B2012</strain>
    </source>
</reference>
<dbReference type="GO" id="GO:0003677">
    <property type="term" value="F:DNA binding"/>
    <property type="evidence" value="ECO:0007669"/>
    <property type="project" value="UniProtKB-KW"/>
</dbReference>
<evidence type="ECO:0000313" key="6">
    <source>
        <dbReference type="Proteomes" id="UP000609531"/>
    </source>
</evidence>
<proteinExistence type="predicted"/>
<evidence type="ECO:0000256" key="3">
    <source>
        <dbReference type="ARBA" id="ARBA00023163"/>
    </source>
</evidence>